<dbReference type="EMBL" id="VSSQ01124907">
    <property type="protein sequence ID" value="MPN55528.1"/>
    <property type="molecule type" value="Genomic_DNA"/>
</dbReference>
<reference evidence="1" key="1">
    <citation type="submission" date="2019-08" db="EMBL/GenBank/DDBJ databases">
        <authorList>
            <person name="Kucharzyk K."/>
            <person name="Murdoch R.W."/>
            <person name="Higgins S."/>
            <person name="Loffler F."/>
        </authorList>
    </citation>
    <scope>NUCLEOTIDE SEQUENCE</scope>
</reference>
<name>A0A645IVT7_9ZZZZ</name>
<evidence type="ECO:0000313" key="1">
    <source>
        <dbReference type="EMBL" id="MPN55528.1"/>
    </source>
</evidence>
<sequence length="73" mass="8277">MFNKLEPSICAVFLNNVRDYFTGNIVQLNDGREAEVIHMGHFLAARPVVKTSDGEFLDLEKEKHISIINMLDA</sequence>
<comment type="caution">
    <text evidence="1">The sequence shown here is derived from an EMBL/GenBank/DDBJ whole genome shotgun (WGS) entry which is preliminary data.</text>
</comment>
<gene>
    <name evidence="1" type="ORF">SDC9_203212</name>
</gene>
<organism evidence="1">
    <name type="scientific">bioreactor metagenome</name>
    <dbReference type="NCBI Taxonomy" id="1076179"/>
    <lineage>
        <taxon>unclassified sequences</taxon>
        <taxon>metagenomes</taxon>
        <taxon>ecological metagenomes</taxon>
    </lineage>
</organism>
<dbReference type="AlphaFoldDB" id="A0A645IVT7"/>
<proteinExistence type="predicted"/>
<protein>
    <submittedName>
        <fullName evidence="1">Uncharacterized protein</fullName>
    </submittedName>
</protein>
<accession>A0A645IVT7</accession>